<dbReference type="STRING" id="4097.A0A1S4CDL8"/>
<proteinExistence type="predicted"/>
<dbReference type="OrthoDB" id="1305553at2759"/>
<dbReference type="PANTHER" id="PTHR23227">
    <property type="entry name" value="BUCENTAUR RELATED"/>
    <property type="match status" value="1"/>
</dbReference>
<dbReference type="PaxDb" id="4097-A0A1S4CDL8"/>
<evidence type="ECO:0008006" key="2">
    <source>
        <dbReference type="Google" id="ProtNLM"/>
    </source>
</evidence>
<gene>
    <name evidence="1" type="primary">LOC107817870</name>
</gene>
<accession>A0A1S4CDL8</accession>
<name>A0A1S4CDL8_TOBAC</name>
<dbReference type="InterPro" id="IPR036691">
    <property type="entry name" value="Endo/exonu/phosph_ase_sf"/>
</dbReference>
<sequence>MVRIIPHTEKLFIGGDFYGHIGASARGYDDVHGGFGFRDRNEGGNSLLDFARAFDLVIANLGFPKREKHLVTFGNSMGKTQIDYLLCRKYDKGLCTDYKVIPTDREVLGVTKGSTGGHKKDWWWNEEVQGKVEAKKDSYLKLVESTNEKEKRTYQECYRNAKKEAKLAITTAKNARLLVCTRSSGAKAGTRSCTGWPRLVSLLKAEAFGLGSSLDQSLEKQNPSAS</sequence>
<evidence type="ECO:0000313" key="1">
    <source>
        <dbReference type="RefSeq" id="XP_016499245.1"/>
    </source>
</evidence>
<dbReference type="InterPro" id="IPR027124">
    <property type="entry name" value="Swc5/CFDP1/2"/>
</dbReference>
<protein>
    <recommendedName>
        <fullName evidence="2">Craniofacial development protein 2-like</fullName>
    </recommendedName>
</protein>
<organism evidence="1">
    <name type="scientific">Nicotiana tabacum</name>
    <name type="common">Common tobacco</name>
    <dbReference type="NCBI Taxonomy" id="4097"/>
    <lineage>
        <taxon>Eukaryota</taxon>
        <taxon>Viridiplantae</taxon>
        <taxon>Streptophyta</taxon>
        <taxon>Embryophyta</taxon>
        <taxon>Tracheophyta</taxon>
        <taxon>Spermatophyta</taxon>
        <taxon>Magnoliopsida</taxon>
        <taxon>eudicotyledons</taxon>
        <taxon>Gunneridae</taxon>
        <taxon>Pentapetalae</taxon>
        <taxon>asterids</taxon>
        <taxon>lamiids</taxon>
        <taxon>Solanales</taxon>
        <taxon>Solanaceae</taxon>
        <taxon>Nicotianoideae</taxon>
        <taxon>Nicotianeae</taxon>
        <taxon>Nicotiana</taxon>
    </lineage>
</organism>
<feature type="non-terminal residue" evidence="1">
    <location>
        <position position="226"/>
    </location>
</feature>
<dbReference type="PANTHER" id="PTHR23227:SF67">
    <property type="entry name" value="CRANIOFACIAL DEVELOPMENT PROTEIN 2-LIKE"/>
    <property type="match status" value="1"/>
</dbReference>
<dbReference type="KEGG" id="nta:107817870"/>
<dbReference type="AlphaFoldDB" id="A0A1S4CDL8"/>
<reference evidence="1" key="1">
    <citation type="submission" date="2025-08" db="UniProtKB">
        <authorList>
            <consortium name="RefSeq"/>
        </authorList>
    </citation>
    <scope>IDENTIFICATION</scope>
</reference>
<dbReference type="RefSeq" id="XP_016499245.1">
    <property type="nucleotide sequence ID" value="XM_016643759.1"/>
</dbReference>
<dbReference type="Gene3D" id="3.60.10.10">
    <property type="entry name" value="Endonuclease/exonuclease/phosphatase"/>
    <property type="match status" value="1"/>
</dbReference>